<keyword evidence="2" id="KW-0067">ATP-binding</keyword>
<gene>
    <name evidence="2" type="ORF">MM236_04175</name>
</gene>
<evidence type="ECO:0000313" key="2">
    <source>
        <dbReference type="EMBL" id="MCH7397169.1"/>
    </source>
</evidence>
<protein>
    <submittedName>
        <fullName evidence="2">ATP-binding protein</fullName>
    </submittedName>
</protein>
<dbReference type="InterPro" id="IPR051396">
    <property type="entry name" value="Bact_Antivir_Def_Nuclease"/>
</dbReference>
<name>A0ABS9UKM3_9BACT</name>
<keyword evidence="3" id="KW-1185">Reference proteome</keyword>
<keyword evidence="2" id="KW-0547">Nucleotide-binding</keyword>
<evidence type="ECO:0000313" key="3">
    <source>
        <dbReference type="Proteomes" id="UP001165488"/>
    </source>
</evidence>
<reference evidence="2" key="1">
    <citation type="submission" date="2022-03" db="EMBL/GenBank/DDBJ databases">
        <title>De novo assembled genomes of Belliella spp. (Cyclobacteriaceae) strains.</title>
        <authorList>
            <person name="Szabo A."/>
            <person name="Korponai K."/>
            <person name="Felfoldi T."/>
        </authorList>
    </citation>
    <scope>NUCLEOTIDE SEQUENCE</scope>
    <source>
        <strain evidence="2">DSM 107340</strain>
    </source>
</reference>
<proteinExistence type="predicted"/>
<dbReference type="PANTHER" id="PTHR43581">
    <property type="entry name" value="ATP/GTP PHOSPHATASE"/>
    <property type="match status" value="1"/>
</dbReference>
<evidence type="ECO:0000259" key="1">
    <source>
        <dbReference type="Pfam" id="PF13175"/>
    </source>
</evidence>
<dbReference type="RefSeq" id="WP_241273671.1">
    <property type="nucleotide sequence ID" value="NZ_JAKZGS010000002.1"/>
</dbReference>
<dbReference type="Proteomes" id="UP001165488">
    <property type="component" value="Unassembled WGS sequence"/>
</dbReference>
<sequence>MSRIKIKNFGPIKEGCKTNDGWVDIKKVTAFIGNQGSGKSTVAKLISTFTWIEKALVRGDYDKKHFIKTFTKKNQSKNQYLNYHRLENYFVVNEADKTEIEYEGDAFSIIYKNDSLVISEIQNKEYPLPQIMYVPAERNFITYVKTPKELKLSSESLKEFLTEFDNAKNEIKGFENLPINNVGVEYDKLNDSLNLKGEGYKVKLTEASSGFQSLVPLYLVSDYLSNSVKRQSEATQQTMSSEEMQRFKKGVEDIWSNDSLTDEQKRGALSVLSSKFNKTAFINIVEEPEQNLFPTSQWQMLQSLLKCNSMNLGNKLIITTHSPYIINYLSIVIQGEYLESKIKKSSKKSTMLSKLYHLIPRDSMVYSGDIAIYQLDEKDGSIKKLETIYGIPSDKNFLNETLAESNLIFDSLLEIEQEL</sequence>
<dbReference type="PANTHER" id="PTHR43581:SF2">
    <property type="entry name" value="EXCINUCLEASE ATPASE SUBUNIT"/>
    <property type="match status" value="1"/>
</dbReference>
<comment type="caution">
    <text evidence="2">The sequence shown here is derived from an EMBL/GenBank/DDBJ whole genome shotgun (WGS) entry which is preliminary data.</text>
</comment>
<dbReference type="SUPFAM" id="SSF52540">
    <property type="entry name" value="P-loop containing nucleoside triphosphate hydrolases"/>
    <property type="match status" value="1"/>
</dbReference>
<dbReference type="EMBL" id="JAKZGS010000002">
    <property type="protein sequence ID" value="MCH7397169.1"/>
    <property type="molecule type" value="Genomic_DNA"/>
</dbReference>
<dbReference type="Gene3D" id="3.40.50.300">
    <property type="entry name" value="P-loop containing nucleotide triphosphate hydrolases"/>
    <property type="match status" value="1"/>
</dbReference>
<feature type="domain" description="Endonuclease GajA/Old nuclease/RecF-like AAA" evidence="1">
    <location>
        <begin position="277"/>
        <end position="326"/>
    </location>
</feature>
<dbReference type="Pfam" id="PF13175">
    <property type="entry name" value="AAA_15"/>
    <property type="match status" value="1"/>
</dbReference>
<accession>A0ABS9UKM3</accession>
<dbReference type="GO" id="GO:0005524">
    <property type="term" value="F:ATP binding"/>
    <property type="evidence" value="ECO:0007669"/>
    <property type="project" value="UniProtKB-KW"/>
</dbReference>
<dbReference type="InterPro" id="IPR027417">
    <property type="entry name" value="P-loop_NTPase"/>
</dbReference>
<organism evidence="2 3">
    <name type="scientific">Belliella calami</name>
    <dbReference type="NCBI Taxonomy" id="2923436"/>
    <lineage>
        <taxon>Bacteria</taxon>
        <taxon>Pseudomonadati</taxon>
        <taxon>Bacteroidota</taxon>
        <taxon>Cytophagia</taxon>
        <taxon>Cytophagales</taxon>
        <taxon>Cyclobacteriaceae</taxon>
        <taxon>Belliella</taxon>
    </lineage>
</organism>
<dbReference type="InterPro" id="IPR041685">
    <property type="entry name" value="AAA_GajA/Old/RecF-like"/>
</dbReference>